<dbReference type="VEuPathDB" id="FungiDB:CNB01960"/>
<keyword evidence="1" id="KW-0479">Metal-binding</keyword>
<protein>
    <recommendedName>
        <fullName evidence="6">UBR-type domain-containing protein</fullName>
    </recommendedName>
</protein>
<dbReference type="Gene3D" id="3.30.40.10">
    <property type="entry name" value="Zinc/RING finger domain, C3HC4 (zinc finger)"/>
    <property type="match status" value="1"/>
</dbReference>
<feature type="zinc finger region" description="UBR-type" evidence="4">
    <location>
        <begin position="52"/>
        <end position="126"/>
    </location>
</feature>
<evidence type="ECO:0000256" key="1">
    <source>
        <dbReference type="ARBA" id="ARBA00022723"/>
    </source>
</evidence>
<proteinExistence type="predicted"/>
<keyword evidence="8" id="KW-1185">Reference proteome</keyword>
<feature type="region of interest" description="Disordered" evidence="5">
    <location>
        <begin position="294"/>
        <end position="319"/>
    </location>
</feature>
<dbReference type="Pfam" id="PF00628">
    <property type="entry name" value="PHD"/>
    <property type="match status" value="1"/>
</dbReference>
<dbReference type="Proteomes" id="UP000002149">
    <property type="component" value="Chromosome 2"/>
</dbReference>
<dbReference type="RefSeq" id="XP_569124.1">
    <property type="nucleotide sequence ID" value="XM_569124.2"/>
</dbReference>
<dbReference type="CDD" id="cd19677">
    <property type="entry name" value="UBR-box_UBR7"/>
    <property type="match status" value="1"/>
</dbReference>
<dbReference type="InterPro" id="IPR040204">
    <property type="entry name" value="UBR7"/>
</dbReference>
<dbReference type="InterPro" id="IPR013083">
    <property type="entry name" value="Znf_RING/FYVE/PHD"/>
</dbReference>
<dbReference type="FunCoup" id="Q5KME8">
    <property type="interactions" value="576"/>
</dbReference>
<accession>Q5KME8</accession>
<dbReference type="HOGENOM" id="CLU_025221_1_0_1"/>
<dbReference type="PROSITE" id="PS51157">
    <property type="entry name" value="ZF_UBR"/>
    <property type="match status" value="1"/>
</dbReference>
<dbReference type="FunFam" id="3.30.40.10:FF:001289">
    <property type="entry name" value="Uncharacterized protein"/>
    <property type="match status" value="1"/>
</dbReference>
<dbReference type="GeneID" id="3255761"/>
<evidence type="ECO:0000313" key="8">
    <source>
        <dbReference type="Proteomes" id="UP000002149"/>
    </source>
</evidence>
<feature type="domain" description="UBR-type" evidence="6">
    <location>
        <begin position="52"/>
        <end position="126"/>
    </location>
</feature>
<dbReference type="Pfam" id="PF02207">
    <property type="entry name" value="zf-UBR"/>
    <property type="match status" value="1"/>
</dbReference>
<dbReference type="AlphaFoldDB" id="Q5KME8"/>
<name>Q5KME8_CRYD1</name>
<dbReference type="SMR" id="Q5KME8"/>
<reference evidence="7 8" key="1">
    <citation type="journal article" date="2005" name="Science">
        <title>The genome of the basidiomycetous yeast and human pathogen Cryptococcus neoformans.</title>
        <authorList>
            <person name="Loftus B.J."/>
            <person name="Fung E."/>
            <person name="Roncaglia P."/>
            <person name="Rowley D."/>
            <person name="Amedeo P."/>
            <person name="Bruno D."/>
            <person name="Vamathevan J."/>
            <person name="Miranda M."/>
            <person name="Anderson I.J."/>
            <person name="Fraser J.A."/>
            <person name="Allen J.E."/>
            <person name="Bosdet I.E."/>
            <person name="Brent M.R."/>
            <person name="Chiu R."/>
            <person name="Doering T.L."/>
            <person name="Donlin M.J."/>
            <person name="D'Souza C.A."/>
            <person name="Fox D.S."/>
            <person name="Grinberg V."/>
            <person name="Fu J."/>
            <person name="Fukushima M."/>
            <person name="Haas B.J."/>
            <person name="Huang J.C."/>
            <person name="Janbon G."/>
            <person name="Jones S.J."/>
            <person name="Koo H.L."/>
            <person name="Krzywinski M.I."/>
            <person name="Kwon-Chung J.K."/>
            <person name="Lengeler K.B."/>
            <person name="Maiti R."/>
            <person name="Marra M.A."/>
            <person name="Marra R.E."/>
            <person name="Mathewson C.A."/>
            <person name="Mitchell T.G."/>
            <person name="Pertea M."/>
            <person name="Riggs F.R."/>
            <person name="Salzberg S.L."/>
            <person name="Schein J.E."/>
            <person name="Shvartsbeyn A."/>
            <person name="Shin H."/>
            <person name="Shumway M."/>
            <person name="Specht C.A."/>
            <person name="Suh B.B."/>
            <person name="Tenney A."/>
            <person name="Utterback T.R."/>
            <person name="Wickes B.L."/>
            <person name="Wortman J.R."/>
            <person name="Wye N.H."/>
            <person name="Kronstad J.W."/>
            <person name="Lodge J.K."/>
            <person name="Heitman J."/>
            <person name="Davis R.W."/>
            <person name="Fraser C.M."/>
            <person name="Hyman R.W."/>
        </authorList>
    </citation>
    <scope>NUCLEOTIDE SEQUENCE [LARGE SCALE GENOMIC DNA]</scope>
    <source>
        <strain evidence="8">JEC21 / ATCC MYA-565</strain>
    </source>
</reference>
<evidence type="ECO:0000256" key="5">
    <source>
        <dbReference type="SAM" id="MobiDB-lite"/>
    </source>
</evidence>
<dbReference type="GO" id="GO:0008270">
    <property type="term" value="F:zinc ion binding"/>
    <property type="evidence" value="ECO:0007669"/>
    <property type="project" value="UniProtKB-KW"/>
</dbReference>
<dbReference type="InterPro" id="IPR011011">
    <property type="entry name" value="Znf_FYVE_PHD"/>
</dbReference>
<dbReference type="SMART" id="SM00396">
    <property type="entry name" value="ZnF_UBR1"/>
    <property type="match status" value="1"/>
</dbReference>
<dbReference type="KEGG" id="cne:CNB01960"/>
<dbReference type="InterPro" id="IPR001965">
    <property type="entry name" value="Znf_PHD"/>
</dbReference>
<dbReference type="SMART" id="SM00249">
    <property type="entry name" value="PHD"/>
    <property type="match status" value="1"/>
</dbReference>
<dbReference type="STRING" id="214684.Q5KME8"/>
<dbReference type="InterPro" id="IPR019787">
    <property type="entry name" value="Znf_PHD-finger"/>
</dbReference>
<organism evidence="7 8">
    <name type="scientific">Cryptococcus deneoformans (strain JEC21 / ATCC MYA-565)</name>
    <name type="common">Cryptococcus neoformans var. neoformans serotype D</name>
    <dbReference type="NCBI Taxonomy" id="214684"/>
    <lineage>
        <taxon>Eukaryota</taxon>
        <taxon>Fungi</taxon>
        <taxon>Dikarya</taxon>
        <taxon>Basidiomycota</taxon>
        <taxon>Agaricomycotina</taxon>
        <taxon>Tremellomycetes</taxon>
        <taxon>Tremellales</taxon>
        <taxon>Cryptococcaceae</taxon>
        <taxon>Cryptococcus</taxon>
        <taxon>Cryptococcus neoformans species complex</taxon>
    </lineage>
</organism>
<dbReference type="InterPro" id="IPR003126">
    <property type="entry name" value="Znf_UBR"/>
</dbReference>
<dbReference type="PANTHER" id="PTHR13513:SF9">
    <property type="entry name" value="E3 UBIQUITIN-PROTEIN LIGASE UBR7-RELATED"/>
    <property type="match status" value="1"/>
</dbReference>
<dbReference type="PANTHER" id="PTHR13513">
    <property type="entry name" value="E3 UBIQUITIN-PROTEIN LIGASE UBR7"/>
    <property type="match status" value="1"/>
</dbReference>
<keyword evidence="2" id="KW-0863">Zinc-finger</keyword>
<sequence>MGSPSSSARLTLLPSNYLSSQNPSSEITLQSLIDVSDRMANEAKEALPYNFDECSYSKGYLRQSVWSCLDCGEKGVCYGCSISCHSEHRLIELWTKRSFRCDCPTVSMQAEQPSGSKRRKCVLNRPETQPQLPNEKNRYSKNFQGKFCRCGRDYDPETEEEAMLCCLGCEDWFHETCLNLRQLGDKTSNLTQPVAKDSQLPTLVTAPDDASSVLIAEEVEEEEEDEQVLIPSDTYDSLICGECVLSNPFLTSQAGKEGFMIIEPRESSWVVIGRNMRHEDEIKIGLGEKRGLEENEEASKRVKLDDGSEARGGDAFTDSEKRKGKGDVFLAHGVRNRLKSQLDMNTISSLPFPLEDEEIYEPPQDVEQEETIEEATSRVVSSLPRIQAIEALHGYQRLKEQLNDMLRSHVQSGKTVSKEDIEELFEKLKATRERR</sequence>
<evidence type="ECO:0000313" key="7">
    <source>
        <dbReference type="EMBL" id="AAW41817.1"/>
    </source>
</evidence>
<evidence type="ECO:0000256" key="2">
    <source>
        <dbReference type="ARBA" id="ARBA00022771"/>
    </source>
</evidence>
<dbReference type="InParanoid" id="Q5KME8"/>
<dbReference type="OrthoDB" id="5795902at2759"/>
<feature type="compositionally biased region" description="Basic and acidic residues" evidence="5">
    <location>
        <begin position="294"/>
        <end position="312"/>
    </location>
</feature>
<dbReference type="eggNOG" id="KOG2752">
    <property type="taxonomic scope" value="Eukaryota"/>
</dbReference>
<gene>
    <name evidence="7" type="ordered locus">CNB01960</name>
</gene>
<evidence type="ECO:0000256" key="4">
    <source>
        <dbReference type="PROSITE-ProRule" id="PRU00508"/>
    </source>
</evidence>
<evidence type="ECO:0000259" key="6">
    <source>
        <dbReference type="PROSITE" id="PS51157"/>
    </source>
</evidence>
<keyword evidence="3" id="KW-0862">Zinc</keyword>
<dbReference type="SUPFAM" id="SSF57903">
    <property type="entry name" value="FYVE/PHD zinc finger"/>
    <property type="match status" value="1"/>
</dbReference>
<dbReference type="EMBL" id="AE017342">
    <property type="protein sequence ID" value="AAW41817.1"/>
    <property type="molecule type" value="Genomic_DNA"/>
</dbReference>
<evidence type="ECO:0000256" key="3">
    <source>
        <dbReference type="ARBA" id="ARBA00022833"/>
    </source>
</evidence>
<dbReference type="GO" id="GO:0061630">
    <property type="term" value="F:ubiquitin protein ligase activity"/>
    <property type="evidence" value="ECO:0007669"/>
    <property type="project" value="InterPro"/>
</dbReference>
<dbReference type="OMA" id="DCGTERQ"/>
<dbReference type="InterPro" id="IPR047506">
    <property type="entry name" value="UBR7-like_UBR-box"/>
</dbReference>
<accession>Q55XI7</accession>
<dbReference type="PaxDb" id="214684-Q5KME8"/>